<dbReference type="GO" id="GO:0007165">
    <property type="term" value="P:signal transduction"/>
    <property type="evidence" value="ECO:0007669"/>
    <property type="project" value="UniProtKB-KW"/>
</dbReference>
<dbReference type="GO" id="GO:0016020">
    <property type="term" value="C:membrane"/>
    <property type="evidence" value="ECO:0007669"/>
    <property type="project" value="InterPro"/>
</dbReference>
<keyword evidence="9" id="KW-1185">Reference proteome</keyword>
<dbReference type="AlphaFoldDB" id="A0A511T2W9"/>
<dbReference type="SUPFAM" id="SSF58104">
    <property type="entry name" value="Methyl-accepting chemotaxis protein (MCP) signaling domain"/>
    <property type="match status" value="1"/>
</dbReference>
<feature type="domain" description="HAMP" evidence="6">
    <location>
        <begin position="56"/>
        <end position="109"/>
    </location>
</feature>
<comment type="similarity">
    <text evidence="2">Belongs to the methyl-accepting chemotaxis (MCP) protein family.</text>
</comment>
<dbReference type="Proteomes" id="UP000183760">
    <property type="component" value="Unassembled WGS sequence"/>
</dbReference>
<evidence type="ECO:0000256" key="3">
    <source>
        <dbReference type="PROSITE-ProRule" id="PRU00284"/>
    </source>
</evidence>
<reference evidence="8 9" key="1">
    <citation type="submission" date="2016-10" db="EMBL/GenBank/DDBJ databases">
        <authorList>
            <person name="Varghese N."/>
            <person name="Submissions S."/>
        </authorList>
    </citation>
    <scope>NUCLEOTIDE SEQUENCE [LARGE SCALE GENOMIC DNA]</scope>
    <source>
        <strain evidence="8 9">DSM 16525</strain>
    </source>
</reference>
<dbReference type="Proteomes" id="UP000321514">
    <property type="component" value="Unassembled WGS sequence"/>
</dbReference>
<dbReference type="InterPro" id="IPR003660">
    <property type="entry name" value="HAMP_dom"/>
</dbReference>
<dbReference type="PROSITE" id="PS50885">
    <property type="entry name" value="HAMP"/>
    <property type="match status" value="1"/>
</dbReference>
<keyword evidence="4" id="KW-0472">Membrane</keyword>
<dbReference type="PROSITE" id="PS50111">
    <property type="entry name" value="CHEMOTAXIS_TRANSDUC_2"/>
    <property type="match status" value="1"/>
</dbReference>
<organism evidence="7 10">
    <name type="scientific">Myxococcus fulvus</name>
    <dbReference type="NCBI Taxonomy" id="33"/>
    <lineage>
        <taxon>Bacteria</taxon>
        <taxon>Pseudomonadati</taxon>
        <taxon>Myxococcota</taxon>
        <taxon>Myxococcia</taxon>
        <taxon>Myxococcales</taxon>
        <taxon>Cystobacterineae</taxon>
        <taxon>Myxococcaceae</taxon>
        <taxon>Myxococcus</taxon>
    </lineage>
</organism>
<dbReference type="InterPro" id="IPR004089">
    <property type="entry name" value="MCPsignal_dom"/>
</dbReference>
<dbReference type="SMART" id="SM00283">
    <property type="entry name" value="MA"/>
    <property type="match status" value="1"/>
</dbReference>
<feature type="domain" description="Methyl-accepting transducer" evidence="5">
    <location>
        <begin position="114"/>
        <end position="350"/>
    </location>
</feature>
<evidence type="ECO:0000256" key="2">
    <source>
        <dbReference type="ARBA" id="ARBA00029447"/>
    </source>
</evidence>
<evidence type="ECO:0000313" key="7">
    <source>
        <dbReference type="EMBL" id="GEN07952.1"/>
    </source>
</evidence>
<evidence type="ECO:0000259" key="5">
    <source>
        <dbReference type="PROSITE" id="PS50111"/>
    </source>
</evidence>
<dbReference type="Gene3D" id="1.10.287.950">
    <property type="entry name" value="Methyl-accepting chemotaxis protein"/>
    <property type="match status" value="1"/>
</dbReference>
<gene>
    <name evidence="7" type="ORF">MFU01_29890</name>
    <name evidence="8" type="ORF">SAMN05443572_10122</name>
</gene>
<dbReference type="EMBL" id="FOIB01000001">
    <property type="protein sequence ID" value="SES74046.1"/>
    <property type="molecule type" value="Genomic_DNA"/>
</dbReference>
<name>A0A511T2W9_MYXFU</name>
<dbReference type="Pfam" id="PF00672">
    <property type="entry name" value="HAMP"/>
    <property type="match status" value="1"/>
</dbReference>
<keyword evidence="1 3" id="KW-0807">Transducer</keyword>
<evidence type="ECO:0000256" key="1">
    <source>
        <dbReference type="ARBA" id="ARBA00023224"/>
    </source>
</evidence>
<reference evidence="7 10" key="2">
    <citation type="submission" date="2019-07" db="EMBL/GenBank/DDBJ databases">
        <title>Whole genome shotgun sequence of Myxococcus fulvus NBRC 100333.</title>
        <authorList>
            <person name="Hosoyama A."/>
            <person name="Uohara A."/>
            <person name="Ohji S."/>
            <person name="Ichikawa N."/>
        </authorList>
    </citation>
    <scope>NUCLEOTIDE SEQUENCE [LARGE SCALE GENOMIC DNA]</scope>
    <source>
        <strain evidence="7 10">NBRC 100333</strain>
    </source>
</reference>
<dbReference type="PANTHER" id="PTHR32089:SF112">
    <property type="entry name" value="LYSOZYME-LIKE PROTEIN-RELATED"/>
    <property type="match status" value="1"/>
</dbReference>
<sequence length="386" mass="41064">MRLKLKQKVMLSPVVAAVLLAVLVVVALAGGPTWLVVALALLTSGSTAGLAWWLHRDLAEPLTRLSEVARRIAHDGDLSQPLELGRQDEVGELSRSLQVMADRLRDVPATLKSVVEELSSAATRLTQASQDQVNFLTNQSRSLTEASTTIAEIAQTSSMAASRAEMVLKVAAQADQFSSSGQHSIEQSAQGMQQIRERVGALVGSIAHLSDQAVHAGEIISSVKDLADQSNVLALNAAIEAARAGEEGRGFAVVAREMRALSGQSLQSTQRIGKILLEINQAIRQTTSIAEGDSEKMEQNIEQVLASANSLKEITTVVQESSQAARQIVASVTQQNAGIAQMTEVMTQLSSMMADVVTSTMTAEEAVTQINATLGRLESLSTSFRA</sequence>
<keyword evidence="4" id="KW-1133">Transmembrane helix</keyword>
<dbReference type="STRING" id="1334629.MFUL124B02_01015"/>
<keyword evidence="4" id="KW-0812">Transmembrane</keyword>
<evidence type="ECO:0000313" key="9">
    <source>
        <dbReference type="Proteomes" id="UP000183760"/>
    </source>
</evidence>
<feature type="transmembrane region" description="Helical" evidence="4">
    <location>
        <begin position="9"/>
        <end position="28"/>
    </location>
</feature>
<comment type="caution">
    <text evidence="7">The sequence shown here is derived from an EMBL/GenBank/DDBJ whole genome shotgun (WGS) entry which is preliminary data.</text>
</comment>
<evidence type="ECO:0000256" key="4">
    <source>
        <dbReference type="SAM" id="Phobius"/>
    </source>
</evidence>
<dbReference type="EMBL" id="BJXR01000026">
    <property type="protein sequence ID" value="GEN07952.1"/>
    <property type="molecule type" value="Genomic_DNA"/>
</dbReference>
<evidence type="ECO:0000313" key="10">
    <source>
        <dbReference type="Proteomes" id="UP000321514"/>
    </source>
</evidence>
<accession>A0A511T2W9</accession>
<protein>
    <submittedName>
        <fullName evidence="8">Methyl-accepting chemotaxis protein</fullName>
    </submittedName>
</protein>
<evidence type="ECO:0000259" key="6">
    <source>
        <dbReference type="PROSITE" id="PS50885"/>
    </source>
</evidence>
<evidence type="ECO:0000313" key="8">
    <source>
        <dbReference type="EMBL" id="SES74046.1"/>
    </source>
</evidence>
<proteinExistence type="inferred from homology"/>
<dbReference type="RefSeq" id="WP_245772058.1">
    <property type="nucleotide sequence ID" value="NZ_BJXR01000026.1"/>
</dbReference>
<dbReference type="CDD" id="cd06225">
    <property type="entry name" value="HAMP"/>
    <property type="match status" value="1"/>
</dbReference>
<dbReference type="Pfam" id="PF00015">
    <property type="entry name" value="MCPsignal"/>
    <property type="match status" value="1"/>
</dbReference>
<dbReference type="PANTHER" id="PTHR32089">
    <property type="entry name" value="METHYL-ACCEPTING CHEMOTAXIS PROTEIN MCPB"/>
    <property type="match status" value="1"/>
</dbReference>
<dbReference type="SMART" id="SM00304">
    <property type="entry name" value="HAMP"/>
    <property type="match status" value="1"/>
</dbReference>